<evidence type="ECO:0000313" key="2">
    <source>
        <dbReference type="EMBL" id="AFT90268.1"/>
    </source>
</evidence>
<evidence type="ECO:0000256" key="1">
    <source>
        <dbReference type="SAM" id="MobiDB-lite"/>
    </source>
</evidence>
<feature type="region of interest" description="Disordered" evidence="1">
    <location>
        <begin position="1"/>
        <end position="23"/>
    </location>
</feature>
<dbReference type="Proteomes" id="UP000010105">
    <property type="component" value="Plasmid pSYMBR3459"/>
</dbReference>
<gene>
    <name evidence="2" type="ORF">BUPH_08374</name>
</gene>
<dbReference type="PATRIC" id="fig|1229205.11.peg.6997"/>
<name>K0E1I9_9BURK</name>
<proteinExistence type="predicted"/>
<dbReference type="AlphaFoldDB" id="K0E1I9"/>
<evidence type="ECO:0000313" key="3">
    <source>
        <dbReference type="Proteomes" id="UP000010105"/>
    </source>
</evidence>
<geneLocation type="plasmid" evidence="2 3">
    <name>pSYMBR3459</name>
</geneLocation>
<organism evidence="2 3">
    <name type="scientific">Paraburkholderia phenoliruptrix BR3459a</name>
    <dbReference type="NCBI Taxonomy" id="1229205"/>
    <lineage>
        <taxon>Bacteria</taxon>
        <taxon>Pseudomonadati</taxon>
        <taxon>Pseudomonadota</taxon>
        <taxon>Betaproteobacteria</taxon>
        <taxon>Burkholderiales</taxon>
        <taxon>Burkholderiaceae</taxon>
        <taxon>Paraburkholderia</taxon>
    </lineage>
</organism>
<dbReference type="HOGENOM" id="CLU_2615223_0_0_4"/>
<feature type="compositionally biased region" description="Basic and acidic residues" evidence="1">
    <location>
        <begin position="1"/>
        <end position="12"/>
    </location>
</feature>
<dbReference type="KEGG" id="bpx:BUPH_08374"/>
<sequence length="78" mass="8694">MLQSRLPDRVSRAGDLPSWQGSAKPCLTSRSGFFSTDPEIRFLISVVAPDARDHLKIRAGSYAIRRHFRLGVVQEVAV</sequence>
<keyword evidence="2" id="KW-0614">Plasmid</keyword>
<accession>K0E1I9</accession>
<dbReference type="EMBL" id="CP003865">
    <property type="protein sequence ID" value="AFT90268.1"/>
    <property type="molecule type" value="Genomic_DNA"/>
</dbReference>
<reference evidence="2 3" key="1">
    <citation type="journal article" date="2012" name="J. Bacteriol.">
        <title>Complete Genome Sequence of Burkholderia phenoliruptrix BR3459a (CLA1), a Heat-Tolerant, Nitrogen-Fixing Symbiont of Mimosa flocculosa.</title>
        <authorList>
            <person name="de Oliveira Cunha C."/>
            <person name="Goda Zuleta L.F."/>
            <person name="Paula de Almeida L.G."/>
            <person name="Prioli Ciapina L."/>
            <person name="Lustrino Borges W."/>
            <person name="Pitard R.M."/>
            <person name="Baldani J.I."/>
            <person name="Straliotto R."/>
            <person name="de Faria S.M."/>
            <person name="Hungria M."/>
            <person name="Sousa Cavada B."/>
            <person name="Mercante F.M."/>
            <person name="Ribeiro de Vasconcelos A.T."/>
        </authorList>
    </citation>
    <scope>NUCLEOTIDE SEQUENCE [LARGE SCALE GENOMIC DNA]</scope>
    <source>
        <strain evidence="2 3">BR3459a</strain>
        <plasmid evidence="2 3">pSYMBR3459</plasmid>
    </source>
</reference>
<protein>
    <submittedName>
        <fullName evidence="2">Uncharacterized protein</fullName>
    </submittedName>
</protein>